<evidence type="ECO:0000313" key="4">
    <source>
        <dbReference type="Proteomes" id="UP000605970"/>
    </source>
</evidence>
<dbReference type="AlphaFoldDB" id="A0A8S9ZVC1"/>
<feature type="compositionally biased region" description="Polar residues" evidence="1">
    <location>
        <begin position="675"/>
        <end position="685"/>
    </location>
</feature>
<name>A0A8S9ZVC1_9BILA</name>
<evidence type="ECO:0000256" key="2">
    <source>
        <dbReference type="SAM" id="SignalP"/>
    </source>
</evidence>
<keyword evidence="4" id="KW-1185">Reference proteome</keyword>
<protein>
    <submittedName>
        <fullName evidence="3">Uncharacterized protein</fullName>
    </submittedName>
</protein>
<proteinExistence type="predicted"/>
<feature type="compositionally biased region" description="Low complexity" evidence="1">
    <location>
        <begin position="686"/>
        <end position="706"/>
    </location>
</feature>
<evidence type="ECO:0000313" key="3">
    <source>
        <dbReference type="EMBL" id="KAF7637236.1"/>
    </source>
</evidence>
<dbReference type="OrthoDB" id="10683322at2759"/>
<gene>
    <name evidence="3" type="ORF">Mgra_00003413</name>
</gene>
<accession>A0A8S9ZVC1</accession>
<feature type="chain" id="PRO_5035897624" evidence="2">
    <location>
        <begin position="21"/>
        <end position="822"/>
    </location>
</feature>
<keyword evidence="2" id="KW-0732">Signal</keyword>
<feature type="signal peptide" evidence="2">
    <location>
        <begin position="1"/>
        <end position="20"/>
    </location>
</feature>
<organism evidence="3 4">
    <name type="scientific">Meloidogyne graminicola</name>
    <dbReference type="NCBI Taxonomy" id="189291"/>
    <lineage>
        <taxon>Eukaryota</taxon>
        <taxon>Metazoa</taxon>
        <taxon>Ecdysozoa</taxon>
        <taxon>Nematoda</taxon>
        <taxon>Chromadorea</taxon>
        <taxon>Rhabditida</taxon>
        <taxon>Tylenchina</taxon>
        <taxon>Tylenchomorpha</taxon>
        <taxon>Tylenchoidea</taxon>
        <taxon>Meloidogynidae</taxon>
        <taxon>Meloidogyninae</taxon>
        <taxon>Meloidogyne</taxon>
    </lineage>
</organism>
<evidence type="ECO:0000256" key="1">
    <source>
        <dbReference type="SAM" id="MobiDB-lite"/>
    </source>
</evidence>
<sequence length="822" mass="98169">MKPKIYILIILLWFIKNNEALNTNEILASEEQNEIIGLIEEFREVLESGEWETLKQYKNEIQEFYIKKIKTIKLNKIEWIINIEKNIDDLKNKFFDWIKDENVLSNEKIITEKELDNFNILFMKWSLKVMLNLTKEQLKSEHKNFTHEFKKWLDKIKEENFNFKLFEENFLKWIKEKVPTNFEEWNKFVEKNKKEIEKEFLEWNTELKKIIFEIPKEFPNWENKKNNYLKLSNMFIEDVTNNKQEFNGLNNFIDYINKNFIYGQKRLEKLEQINKNIPKIYSNIKYNQHEFTEYFIKCPRGVELLIKIINKTDPIFTKIILKIKNYPLNYFDYIENLENSKKKFEKFAEIGSTKLKAINNDFERYKNLWIENILNKFNKFIKCQEIFKKSGFNENANENERKLKREHFTSKENEIYKNCRKQFRKLPNDISDKTLKEYKLTREGMNKLIQFSYELTDLFEVLKKSQFKNFEVKKFENFDEGIIKTAQQMYNKKYKTMNWLKIVIEFGKKLKTAENQINKFINENIKIRFNDLIQVYKQMRIYSGLNKSSLQLIKKTQTLVLSSDNKIINSLNESEDLNDDINKIKYEFNFAWKVNKQIIKDYLREINKLKNIGKLEINFQEIAPENCEELSLFGEMSLKSEMSESSLSSSLTKSESTHSMSNSSNESFKSVDGTLESSPKHSVTWSFGSENSESSSDGSSIPKIPSNNKLETPPVYPKKINSKQKIKADKQQKLENASEIEKEYKEWEEWKNNVFKTQEDLKSTVNKISKIFTKIINLVEIKANKGFNEVKIEEEEKGCIPVEKINSGSLETLMSDLFFSKI</sequence>
<reference evidence="3" key="1">
    <citation type="journal article" date="2020" name="Ecol. Evol.">
        <title>Genome structure and content of the rice root-knot nematode (Meloidogyne graminicola).</title>
        <authorList>
            <person name="Phan N.T."/>
            <person name="Danchin E.G.J."/>
            <person name="Klopp C."/>
            <person name="Perfus-Barbeoch L."/>
            <person name="Kozlowski D.K."/>
            <person name="Koutsovoulos G.D."/>
            <person name="Lopez-Roques C."/>
            <person name="Bouchez O."/>
            <person name="Zahm M."/>
            <person name="Besnard G."/>
            <person name="Bellafiore S."/>
        </authorList>
    </citation>
    <scope>NUCLEOTIDE SEQUENCE</scope>
    <source>
        <strain evidence="3">VN-18</strain>
    </source>
</reference>
<dbReference type="EMBL" id="JABEBT010000022">
    <property type="protein sequence ID" value="KAF7637236.1"/>
    <property type="molecule type" value="Genomic_DNA"/>
</dbReference>
<comment type="caution">
    <text evidence="3">The sequence shown here is derived from an EMBL/GenBank/DDBJ whole genome shotgun (WGS) entry which is preliminary data.</text>
</comment>
<dbReference type="Proteomes" id="UP000605970">
    <property type="component" value="Unassembled WGS sequence"/>
</dbReference>
<feature type="region of interest" description="Disordered" evidence="1">
    <location>
        <begin position="644"/>
        <end position="733"/>
    </location>
</feature>
<feature type="compositionally biased region" description="Low complexity" evidence="1">
    <location>
        <begin position="644"/>
        <end position="670"/>
    </location>
</feature>